<dbReference type="OrthoDB" id="2011998at2759"/>
<reference evidence="7 8" key="1">
    <citation type="submission" date="2018-06" db="EMBL/GenBank/DDBJ databases">
        <title>Comparative genomics reveals the genomic features of Rhizophagus irregularis, R. cerebriforme, R. diaphanum and Gigaspora rosea, and their symbiotic lifestyle signature.</title>
        <authorList>
            <person name="Morin E."/>
            <person name="San Clemente H."/>
            <person name="Chen E.C.H."/>
            <person name="De La Providencia I."/>
            <person name="Hainaut M."/>
            <person name="Kuo A."/>
            <person name="Kohler A."/>
            <person name="Murat C."/>
            <person name="Tang N."/>
            <person name="Roy S."/>
            <person name="Loubradou J."/>
            <person name="Henrissat B."/>
            <person name="Grigoriev I.V."/>
            <person name="Corradi N."/>
            <person name="Roux C."/>
            <person name="Martin F.M."/>
        </authorList>
    </citation>
    <scope>NUCLEOTIDE SEQUENCE [LARGE SCALE GENOMIC DNA]</scope>
    <source>
        <strain evidence="7 8">DAOM 194757</strain>
    </source>
</reference>
<name>A0A397VRG7_9GLOM</name>
<dbReference type="CDD" id="cd04666">
    <property type="entry name" value="NUDIX_DIPP2_like_Nudt4"/>
    <property type="match status" value="1"/>
</dbReference>
<proteinExistence type="predicted"/>
<keyword evidence="8" id="KW-1185">Reference proteome</keyword>
<dbReference type="Pfam" id="PF00293">
    <property type="entry name" value="NUDIX"/>
    <property type="match status" value="1"/>
</dbReference>
<dbReference type="GO" id="GO:0046872">
    <property type="term" value="F:metal ion binding"/>
    <property type="evidence" value="ECO:0007669"/>
    <property type="project" value="UniProtKB-KW"/>
</dbReference>
<comment type="cofactor">
    <cofactor evidence="1">
        <name>Mg(2+)</name>
        <dbReference type="ChEBI" id="CHEBI:18420"/>
    </cofactor>
</comment>
<keyword evidence="4" id="KW-0460">Magnesium</keyword>
<dbReference type="Proteomes" id="UP000266673">
    <property type="component" value="Unassembled WGS sequence"/>
</dbReference>
<evidence type="ECO:0000259" key="6">
    <source>
        <dbReference type="PROSITE" id="PS51462"/>
    </source>
</evidence>
<dbReference type="InterPro" id="IPR015797">
    <property type="entry name" value="NUDIX_hydrolase-like_dom_sf"/>
</dbReference>
<feature type="domain" description="Nudix hydrolase" evidence="6">
    <location>
        <begin position="39"/>
        <end position="171"/>
    </location>
</feature>
<organism evidence="7 8">
    <name type="scientific">Gigaspora rosea</name>
    <dbReference type="NCBI Taxonomy" id="44941"/>
    <lineage>
        <taxon>Eukaryota</taxon>
        <taxon>Fungi</taxon>
        <taxon>Fungi incertae sedis</taxon>
        <taxon>Mucoromycota</taxon>
        <taxon>Glomeromycotina</taxon>
        <taxon>Glomeromycetes</taxon>
        <taxon>Diversisporales</taxon>
        <taxon>Gigasporaceae</taxon>
        <taxon>Gigaspora</taxon>
    </lineage>
</organism>
<dbReference type="InterPro" id="IPR000086">
    <property type="entry name" value="NUDIX_hydrolase_dom"/>
</dbReference>
<keyword evidence="3 7" id="KW-0378">Hydrolase</keyword>
<evidence type="ECO:0000256" key="3">
    <source>
        <dbReference type="ARBA" id="ARBA00022801"/>
    </source>
</evidence>
<dbReference type="PROSITE" id="PS00893">
    <property type="entry name" value="NUDIX_BOX"/>
    <property type="match status" value="1"/>
</dbReference>
<dbReference type="SUPFAM" id="SSF55811">
    <property type="entry name" value="Nudix"/>
    <property type="match status" value="1"/>
</dbReference>
<dbReference type="EMBL" id="QKWP01000186">
    <property type="protein sequence ID" value="RIB25145.1"/>
    <property type="molecule type" value="Genomic_DNA"/>
</dbReference>
<dbReference type="PANTHER" id="PTHR12629">
    <property type="entry name" value="DIPHOSPHOINOSITOL POLYPHOSPHATE PHOSPHOHYDROLASE"/>
    <property type="match status" value="1"/>
</dbReference>
<dbReference type="PANTHER" id="PTHR12629:SF0">
    <property type="entry name" value="DIPHOSPHOINOSITOL-POLYPHOSPHATE DIPHOSPHATASE"/>
    <property type="match status" value="1"/>
</dbReference>
<evidence type="ECO:0000256" key="2">
    <source>
        <dbReference type="ARBA" id="ARBA00022723"/>
    </source>
</evidence>
<protein>
    <submittedName>
        <fullName evidence="7">NUDIX hydrolase domain-like protein</fullName>
    </submittedName>
</protein>
<dbReference type="GO" id="GO:0005634">
    <property type="term" value="C:nucleus"/>
    <property type="evidence" value="ECO:0007669"/>
    <property type="project" value="TreeGrafter"/>
</dbReference>
<evidence type="ECO:0000256" key="5">
    <source>
        <dbReference type="SAM" id="Phobius"/>
    </source>
</evidence>
<dbReference type="PROSITE" id="PS51462">
    <property type="entry name" value="NUDIX"/>
    <property type="match status" value="1"/>
</dbReference>
<accession>A0A397VRG7</accession>
<keyword evidence="5" id="KW-0812">Transmembrane</keyword>
<feature type="transmembrane region" description="Helical" evidence="5">
    <location>
        <begin position="195"/>
        <end position="215"/>
    </location>
</feature>
<keyword evidence="5" id="KW-1133">Transmembrane helix</keyword>
<dbReference type="STRING" id="44941.A0A397VRG7"/>
<comment type="caution">
    <text evidence="7">The sequence shown here is derived from an EMBL/GenBank/DDBJ whole genome shotgun (WGS) entry which is preliminary data.</text>
</comment>
<sequence length="223" mass="26347">MNLMIDIFYNFYKPFLMTDTLNIMEARTGREKQVYKKGSIRQVAGCVPVNKTTKKILLITPRREKKRGWMLPKGGWENDESEQEAAVRETYEEAGARGKVTSLIGVWDHKDIDKKTGLPKATFSFFEMEVEKLEDKWPEMDERDRQWFAYDDALKALIKPFMREVVEQCSLAPSNKKSKKEFSESNINKNHKDTWTLKFSVIIVFFTFLIWYLIIKDNKLYLF</sequence>
<evidence type="ECO:0000313" key="7">
    <source>
        <dbReference type="EMBL" id="RIB25145.1"/>
    </source>
</evidence>
<dbReference type="AlphaFoldDB" id="A0A397VRG7"/>
<dbReference type="GO" id="GO:0005737">
    <property type="term" value="C:cytoplasm"/>
    <property type="evidence" value="ECO:0007669"/>
    <property type="project" value="TreeGrafter"/>
</dbReference>
<evidence type="ECO:0000256" key="1">
    <source>
        <dbReference type="ARBA" id="ARBA00001946"/>
    </source>
</evidence>
<gene>
    <name evidence="7" type="ORF">C2G38_537241</name>
</gene>
<evidence type="ECO:0000256" key="4">
    <source>
        <dbReference type="ARBA" id="ARBA00022842"/>
    </source>
</evidence>
<dbReference type="Gene3D" id="3.90.79.10">
    <property type="entry name" value="Nucleoside Triphosphate Pyrophosphohydrolase"/>
    <property type="match status" value="1"/>
</dbReference>
<keyword evidence="5" id="KW-0472">Membrane</keyword>
<dbReference type="InterPro" id="IPR047198">
    <property type="entry name" value="DDP-like_NUDIX"/>
</dbReference>
<dbReference type="InterPro" id="IPR020084">
    <property type="entry name" value="NUDIX_hydrolase_CS"/>
</dbReference>
<evidence type="ECO:0000313" key="8">
    <source>
        <dbReference type="Proteomes" id="UP000266673"/>
    </source>
</evidence>
<keyword evidence="2" id="KW-0479">Metal-binding</keyword>
<dbReference type="GO" id="GO:0016462">
    <property type="term" value="F:pyrophosphatase activity"/>
    <property type="evidence" value="ECO:0007669"/>
    <property type="project" value="InterPro"/>
</dbReference>